<comment type="caution">
    <text evidence="2">The sequence shown here is derived from an EMBL/GenBank/DDBJ whole genome shotgun (WGS) entry which is preliminary data.</text>
</comment>
<dbReference type="Gene3D" id="3.40.960.10">
    <property type="entry name" value="VSR Endonuclease"/>
    <property type="match status" value="1"/>
</dbReference>
<keyword evidence="2" id="KW-0378">Hydrolase</keyword>
<evidence type="ECO:0000259" key="1">
    <source>
        <dbReference type="Pfam" id="PF04480"/>
    </source>
</evidence>
<proteinExistence type="predicted"/>
<dbReference type="InterPro" id="IPR047216">
    <property type="entry name" value="Endonuclease_DUF559_bact"/>
</dbReference>
<organism evidence="2 3">
    <name type="scientific">Sphingomonas abaci</name>
    <dbReference type="NCBI Taxonomy" id="237611"/>
    <lineage>
        <taxon>Bacteria</taxon>
        <taxon>Pseudomonadati</taxon>
        <taxon>Pseudomonadota</taxon>
        <taxon>Alphaproteobacteria</taxon>
        <taxon>Sphingomonadales</taxon>
        <taxon>Sphingomonadaceae</taxon>
        <taxon>Sphingomonas</taxon>
    </lineage>
</organism>
<dbReference type="InterPro" id="IPR011335">
    <property type="entry name" value="Restrct_endonuc-II-like"/>
</dbReference>
<dbReference type="Pfam" id="PF04480">
    <property type="entry name" value="DUF559"/>
    <property type="match status" value="1"/>
</dbReference>
<accession>A0A7W7F011</accession>
<keyword evidence="3" id="KW-1185">Reference proteome</keyword>
<dbReference type="SUPFAM" id="SSF52980">
    <property type="entry name" value="Restriction endonuclease-like"/>
    <property type="match status" value="1"/>
</dbReference>
<dbReference type="Proteomes" id="UP000574769">
    <property type="component" value="Unassembled WGS sequence"/>
</dbReference>
<keyword evidence="2" id="KW-0540">Nuclease</keyword>
<name>A0A7W7F011_9SPHN</name>
<reference evidence="2 3" key="1">
    <citation type="submission" date="2020-08" db="EMBL/GenBank/DDBJ databases">
        <title>Genomic Encyclopedia of Type Strains, Phase IV (KMG-IV): sequencing the most valuable type-strain genomes for metagenomic binning, comparative biology and taxonomic classification.</title>
        <authorList>
            <person name="Goeker M."/>
        </authorList>
    </citation>
    <scope>NUCLEOTIDE SEQUENCE [LARGE SCALE GENOMIC DNA]</scope>
    <source>
        <strain evidence="2 3">DSM 15867</strain>
    </source>
</reference>
<evidence type="ECO:0000313" key="2">
    <source>
        <dbReference type="EMBL" id="MBB4617915.1"/>
    </source>
</evidence>
<keyword evidence="2" id="KW-0255">Endonuclease</keyword>
<dbReference type="PANTHER" id="PTHR38590:SF1">
    <property type="entry name" value="BLL0828 PROTEIN"/>
    <property type="match status" value="1"/>
</dbReference>
<dbReference type="EMBL" id="JACHNY010000004">
    <property type="protein sequence ID" value="MBB4617915.1"/>
    <property type="molecule type" value="Genomic_DNA"/>
</dbReference>
<feature type="domain" description="DUF559" evidence="1">
    <location>
        <begin position="2"/>
        <end position="95"/>
    </location>
</feature>
<evidence type="ECO:0000313" key="3">
    <source>
        <dbReference type="Proteomes" id="UP000574769"/>
    </source>
</evidence>
<sequence length="100" mass="11493">MSLSEILLWRILRQRPNGLKFRRQHPAGLYAADFYCHEARLIVDIDGEAQDRGDRPERDAERDAWFRARGIATLRVPATVMLKTPDDVLTAILHATELPQ</sequence>
<dbReference type="PANTHER" id="PTHR38590">
    <property type="entry name" value="BLL0828 PROTEIN"/>
    <property type="match status" value="1"/>
</dbReference>
<gene>
    <name evidence="2" type="ORF">GGQ96_002051</name>
</gene>
<dbReference type="GO" id="GO:0004519">
    <property type="term" value="F:endonuclease activity"/>
    <property type="evidence" value="ECO:0007669"/>
    <property type="project" value="UniProtKB-KW"/>
</dbReference>
<dbReference type="InterPro" id="IPR007569">
    <property type="entry name" value="DUF559"/>
</dbReference>
<dbReference type="CDD" id="cd01038">
    <property type="entry name" value="Endonuclease_DUF559"/>
    <property type="match status" value="1"/>
</dbReference>
<protein>
    <submittedName>
        <fullName evidence="2">Very-short-patch-repair endonuclease</fullName>
    </submittedName>
</protein>
<dbReference type="AlphaFoldDB" id="A0A7W7F011"/>